<evidence type="ECO:0000256" key="3">
    <source>
        <dbReference type="ARBA" id="ARBA00022525"/>
    </source>
</evidence>
<dbReference type="PANTHER" id="PTHR11437">
    <property type="entry name" value="RIBONUCLEASE"/>
    <property type="match status" value="1"/>
</dbReference>
<dbReference type="InterPro" id="IPR023412">
    <property type="entry name" value="RNaseA_domain"/>
</dbReference>
<keyword evidence="7" id="KW-1015">Disulfide bond</keyword>
<evidence type="ECO:0000256" key="1">
    <source>
        <dbReference type="ARBA" id="ARBA00004613"/>
    </source>
</evidence>
<evidence type="ECO:0000313" key="11">
    <source>
        <dbReference type="Proteomes" id="UP001311232"/>
    </source>
</evidence>
<dbReference type="GO" id="GO:0005576">
    <property type="term" value="C:extracellular region"/>
    <property type="evidence" value="ECO:0007669"/>
    <property type="project" value="UniProtKB-SubCell"/>
</dbReference>
<comment type="similarity">
    <text evidence="2 8">Belongs to the pancreatic ribonuclease family.</text>
</comment>
<comment type="subcellular location">
    <subcellularLocation>
        <location evidence="1">Secreted</location>
    </subcellularLocation>
</comment>
<dbReference type="Proteomes" id="UP001311232">
    <property type="component" value="Unassembled WGS sequence"/>
</dbReference>
<dbReference type="Gene3D" id="3.10.130.10">
    <property type="entry name" value="Ribonuclease A-like domain"/>
    <property type="match status" value="1"/>
</dbReference>
<feature type="domain" description="Ribonuclease A-domain" evidence="9">
    <location>
        <begin position="16"/>
        <end position="126"/>
    </location>
</feature>
<reference evidence="10 11" key="1">
    <citation type="submission" date="2021-06" db="EMBL/GenBank/DDBJ databases">
        <authorList>
            <person name="Palmer J.M."/>
        </authorList>
    </citation>
    <scope>NUCLEOTIDE SEQUENCE [LARGE SCALE GENOMIC DNA]</scope>
    <source>
        <strain evidence="10 11">MEX-2019</strain>
        <tissue evidence="10">Muscle</tissue>
    </source>
</reference>
<dbReference type="InterPro" id="IPR023411">
    <property type="entry name" value="RNaseA_AS"/>
</dbReference>
<evidence type="ECO:0000256" key="8">
    <source>
        <dbReference type="RuleBase" id="RU000651"/>
    </source>
</evidence>
<keyword evidence="6 8" id="KW-0378">Hydrolase</keyword>
<accession>A0AAV9RAP6</accession>
<dbReference type="SUPFAM" id="SSF54076">
    <property type="entry name" value="RNase A-like"/>
    <property type="match status" value="1"/>
</dbReference>
<feature type="signal peptide" evidence="8">
    <location>
        <begin position="1"/>
        <end position="19"/>
    </location>
</feature>
<dbReference type="PANTHER" id="PTHR11437:SF10">
    <property type="entry name" value="ANGIOGENIN-RELATED"/>
    <property type="match status" value="1"/>
</dbReference>
<evidence type="ECO:0000259" key="9">
    <source>
        <dbReference type="SMART" id="SM00092"/>
    </source>
</evidence>
<evidence type="ECO:0000313" key="10">
    <source>
        <dbReference type="EMBL" id="KAK5605469.1"/>
    </source>
</evidence>
<dbReference type="GO" id="GO:0001525">
    <property type="term" value="P:angiogenesis"/>
    <property type="evidence" value="ECO:0007669"/>
    <property type="project" value="TreeGrafter"/>
</dbReference>
<dbReference type="GO" id="GO:0050830">
    <property type="term" value="P:defense response to Gram-positive bacterium"/>
    <property type="evidence" value="ECO:0007669"/>
    <property type="project" value="TreeGrafter"/>
</dbReference>
<evidence type="ECO:0000256" key="5">
    <source>
        <dbReference type="ARBA" id="ARBA00022759"/>
    </source>
</evidence>
<feature type="chain" id="PRO_5043100080" description="Ribonuclease A-domain domain-containing protein" evidence="8">
    <location>
        <begin position="20"/>
        <end position="130"/>
    </location>
</feature>
<evidence type="ECO:0000256" key="2">
    <source>
        <dbReference type="ARBA" id="ARBA00005600"/>
    </source>
</evidence>
<gene>
    <name evidence="10" type="ORF">CRENBAI_012438</name>
</gene>
<keyword evidence="3" id="KW-0964">Secreted</keyword>
<dbReference type="GO" id="GO:0004519">
    <property type="term" value="F:endonuclease activity"/>
    <property type="evidence" value="ECO:0007669"/>
    <property type="project" value="UniProtKB-KW"/>
</dbReference>
<protein>
    <recommendedName>
        <fullName evidence="9">Ribonuclease A-domain domain-containing protein</fullName>
    </recommendedName>
</protein>
<comment type="caution">
    <text evidence="10">The sequence shown here is derived from an EMBL/GenBank/DDBJ whole genome shotgun (WGS) entry which is preliminary data.</text>
</comment>
<dbReference type="GO" id="GO:0003676">
    <property type="term" value="F:nucleic acid binding"/>
    <property type="evidence" value="ECO:0007669"/>
    <property type="project" value="InterPro"/>
</dbReference>
<sequence>MKIPTAAFLLVLLPAAVLSWLNFFHKHVVTENSWQSCSSNMWNINNEIRQCKDINTFIFDPENQFNTICSSGEEFVTSYSWFDIVDCTHDRRSQYPNCVYQDQRLKAKNIKIKCVNGYPVHLYNLAKGTG</sequence>
<keyword evidence="5 8" id="KW-0255">Endonuclease</keyword>
<dbReference type="EMBL" id="JAHHUM010002255">
    <property type="protein sequence ID" value="KAK5605469.1"/>
    <property type="molecule type" value="Genomic_DNA"/>
</dbReference>
<dbReference type="InterPro" id="IPR001427">
    <property type="entry name" value="RNaseA"/>
</dbReference>
<evidence type="ECO:0000256" key="6">
    <source>
        <dbReference type="ARBA" id="ARBA00022801"/>
    </source>
</evidence>
<dbReference type="InterPro" id="IPR036816">
    <property type="entry name" value="RNaseA-like_dom_sf"/>
</dbReference>
<keyword evidence="11" id="KW-1185">Reference proteome</keyword>
<evidence type="ECO:0000256" key="7">
    <source>
        <dbReference type="ARBA" id="ARBA00023157"/>
    </source>
</evidence>
<name>A0AAV9RAP6_9TELE</name>
<dbReference type="PROSITE" id="PS00127">
    <property type="entry name" value="RNASE_PANCREATIC"/>
    <property type="match status" value="1"/>
</dbReference>
<dbReference type="AlphaFoldDB" id="A0AAV9RAP6"/>
<dbReference type="GO" id="GO:0050829">
    <property type="term" value="P:defense response to Gram-negative bacterium"/>
    <property type="evidence" value="ECO:0007669"/>
    <property type="project" value="TreeGrafter"/>
</dbReference>
<dbReference type="Pfam" id="PF00074">
    <property type="entry name" value="RnaseA"/>
    <property type="match status" value="1"/>
</dbReference>
<keyword evidence="8" id="KW-0732">Signal</keyword>
<dbReference type="SMART" id="SM00092">
    <property type="entry name" value="RNAse_Pc"/>
    <property type="match status" value="1"/>
</dbReference>
<evidence type="ECO:0000256" key="4">
    <source>
        <dbReference type="ARBA" id="ARBA00022722"/>
    </source>
</evidence>
<keyword evidence="4 8" id="KW-0540">Nuclease</keyword>
<organism evidence="10 11">
    <name type="scientific">Crenichthys baileyi</name>
    <name type="common">White River springfish</name>
    <dbReference type="NCBI Taxonomy" id="28760"/>
    <lineage>
        <taxon>Eukaryota</taxon>
        <taxon>Metazoa</taxon>
        <taxon>Chordata</taxon>
        <taxon>Craniata</taxon>
        <taxon>Vertebrata</taxon>
        <taxon>Euteleostomi</taxon>
        <taxon>Actinopterygii</taxon>
        <taxon>Neopterygii</taxon>
        <taxon>Teleostei</taxon>
        <taxon>Neoteleostei</taxon>
        <taxon>Acanthomorphata</taxon>
        <taxon>Ovalentaria</taxon>
        <taxon>Atherinomorphae</taxon>
        <taxon>Cyprinodontiformes</taxon>
        <taxon>Goodeidae</taxon>
        <taxon>Crenichthys</taxon>
    </lineage>
</organism>
<proteinExistence type="inferred from homology"/>
<dbReference type="GO" id="GO:0016787">
    <property type="term" value="F:hydrolase activity"/>
    <property type="evidence" value="ECO:0007669"/>
    <property type="project" value="UniProtKB-KW"/>
</dbReference>
<dbReference type="GO" id="GO:0004540">
    <property type="term" value="F:RNA nuclease activity"/>
    <property type="evidence" value="ECO:0007669"/>
    <property type="project" value="TreeGrafter"/>
</dbReference>